<dbReference type="AlphaFoldDB" id="Q7MP76"/>
<dbReference type="Gene3D" id="2.30.30.40">
    <property type="entry name" value="SH3 Domains"/>
    <property type="match status" value="1"/>
</dbReference>
<feature type="domain" description="SH3b" evidence="1">
    <location>
        <begin position="138"/>
        <end position="191"/>
    </location>
</feature>
<gene>
    <name evidence="2" type="ordered locus">VV0488</name>
</gene>
<dbReference type="PROSITE" id="PS51257">
    <property type="entry name" value="PROKAR_LIPOPROTEIN"/>
    <property type="match status" value="1"/>
</dbReference>
<proteinExistence type="predicted"/>
<dbReference type="eggNOG" id="ENOG502ZKF7">
    <property type="taxonomic scope" value="Bacteria"/>
</dbReference>
<name>Q7MP76_VIBVY</name>
<organism evidence="2 3">
    <name type="scientific">Vibrio vulnificus (strain YJ016)</name>
    <dbReference type="NCBI Taxonomy" id="196600"/>
    <lineage>
        <taxon>Bacteria</taxon>
        <taxon>Pseudomonadati</taxon>
        <taxon>Pseudomonadota</taxon>
        <taxon>Gammaproteobacteria</taxon>
        <taxon>Vibrionales</taxon>
        <taxon>Vibrionaceae</taxon>
        <taxon>Vibrio</taxon>
    </lineage>
</organism>
<reference evidence="2 3" key="1">
    <citation type="journal article" date="2003" name="Genome Res.">
        <title>Comparative genome analysis of Vibrio vulnificus, a marine pathogen.</title>
        <authorList>
            <person name="Chen C.Y."/>
            <person name="Wu K.M."/>
            <person name="Chang Y.C."/>
            <person name="Chang C.H."/>
            <person name="Tsai H.C."/>
            <person name="Liao T.L."/>
            <person name="Liu Y.M."/>
            <person name="Chen H.J."/>
            <person name="Shen A.B."/>
            <person name="Li J.C."/>
            <person name="Su T.L."/>
            <person name="Shao C.P."/>
            <person name="Lee C.T."/>
            <person name="Hor L.I."/>
            <person name="Tsai S.F."/>
        </authorList>
    </citation>
    <scope>NUCLEOTIDE SEQUENCE [LARGE SCALE GENOMIC DNA]</scope>
    <source>
        <strain evidence="2 3">YJ016</strain>
    </source>
</reference>
<evidence type="ECO:0000259" key="1">
    <source>
        <dbReference type="Pfam" id="PF08239"/>
    </source>
</evidence>
<dbReference type="Pfam" id="PF08239">
    <property type="entry name" value="SH3_3"/>
    <property type="match status" value="1"/>
</dbReference>
<protein>
    <recommendedName>
        <fullName evidence="1">SH3b domain-containing protein</fullName>
    </recommendedName>
</protein>
<evidence type="ECO:0000313" key="2">
    <source>
        <dbReference type="EMBL" id="BAC93252.1"/>
    </source>
</evidence>
<accession>Q7MP76</accession>
<dbReference type="KEGG" id="vvy:VV0488"/>
<dbReference type="EMBL" id="BA000037">
    <property type="protein sequence ID" value="BAC93252.1"/>
    <property type="molecule type" value="Genomic_DNA"/>
</dbReference>
<dbReference type="HOGENOM" id="CLU_1057471_0_0_6"/>
<dbReference type="InterPro" id="IPR003646">
    <property type="entry name" value="SH3-like_bac-type"/>
</dbReference>
<dbReference type="Proteomes" id="UP000002675">
    <property type="component" value="Chromosome I"/>
</dbReference>
<evidence type="ECO:0000313" key="3">
    <source>
        <dbReference type="Proteomes" id="UP000002675"/>
    </source>
</evidence>
<dbReference type="STRING" id="672.VV93_v1c04560"/>
<sequence length="263" mass="28926">MMKRREKIMSNKSAWYAVLTLSCLTLLGCQSTSTERKVSSVSSAQLSKNAEVLQQQLELTLSSQEQKTFLTAMATLLESESSEMAGGEEKEGLRASQWRIASSDPKTKTFLVGTDIYPGVTLKGELSLLDLPFSATTVVNLRSGPSAKSNKVGQLQTGDVFIALAKVPGAPWLLVERQGMIEGYVHQGYVQSRIEPRDILSVKPNAALTPKTRSASQKILWTGSYQCRDLQYQLNGANQARSGNLMACRKDKNIWYIQSIDPS</sequence>